<comment type="subcellular location">
    <subcellularLocation>
        <location evidence="1 8">Nucleus</location>
    </subcellularLocation>
</comment>
<dbReference type="GeneID" id="17042580"/>
<dbReference type="STRING" id="574566.I0Z1Q9"/>
<name>I0Z1Q9_COCSC</name>
<keyword evidence="4 9" id="KW-0175">Coiled coil</keyword>
<feature type="coiled-coil region" evidence="9">
    <location>
        <begin position="81"/>
        <end position="149"/>
    </location>
</feature>
<dbReference type="PANTHER" id="PTHR31398">
    <property type="entry name" value="MEIOTIC NUCLEAR DIVISION PROTEIN 1 HOMOLOG"/>
    <property type="match status" value="1"/>
</dbReference>
<dbReference type="InterPro" id="IPR036388">
    <property type="entry name" value="WH-like_DNA-bd_sf"/>
</dbReference>
<evidence type="ECO:0000256" key="2">
    <source>
        <dbReference type="ARBA" id="ARBA00005981"/>
    </source>
</evidence>
<dbReference type="Proteomes" id="UP000007264">
    <property type="component" value="Unassembled WGS sequence"/>
</dbReference>
<keyword evidence="5" id="KW-0233">DNA recombination</keyword>
<dbReference type="EMBL" id="AGSI01000005">
    <property type="protein sequence ID" value="EIE24578.1"/>
    <property type="molecule type" value="Genomic_DNA"/>
</dbReference>
<dbReference type="GO" id="GO:0007131">
    <property type="term" value="P:reciprocal meiotic recombination"/>
    <property type="evidence" value="ECO:0007669"/>
    <property type="project" value="InterPro"/>
</dbReference>
<dbReference type="InterPro" id="IPR005647">
    <property type="entry name" value="Mnd1"/>
</dbReference>
<dbReference type="Pfam" id="PF18517">
    <property type="entry name" value="LZ3wCH"/>
    <property type="match status" value="1"/>
</dbReference>
<evidence type="ECO:0000256" key="3">
    <source>
        <dbReference type="ARBA" id="ARBA00013726"/>
    </source>
</evidence>
<comment type="similarity">
    <text evidence="2 8">Belongs to the MND1 family.</text>
</comment>
<comment type="caution">
    <text evidence="12">The sequence shown here is derived from an EMBL/GenBank/DDBJ whole genome shotgun (WGS) entry which is preliminary data.</text>
</comment>
<gene>
    <name evidence="12" type="ORF">COCSUDRAFT_62007</name>
</gene>
<protein>
    <recommendedName>
        <fullName evidence="3 8">Meiotic nuclear division protein 1 homolog</fullName>
    </recommendedName>
</protein>
<organism evidence="12 13">
    <name type="scientific">Coccomyxa subellipsoidea (strain C-169)</name>
    <name type="common">Green microalga</name>
    <dbReference type="NCBI Taxonomy" id="574566"/>
    <lineage>
        <taxon>Eukaryota</taxon>
        <taxon>Viridiplantae</taxon>
        <taxon>Chlorophyta</taxon>
        <taxon>core chlorophytes</taxon>
        <taxon>Trebouxiophyceae</taxon>
        <taxon>Trebouxiophyceae incertae sedis</taxon>
        <taxon>Coccomyxaceae</taxon>
        <taxon>Coccomyxa</taxon>
        <taxon>Coccomyxa subellipsoidea</taxon>
    </lineage>
</organism>
<dbReference type="Pfam" id="PF03962">
    <property type="entry name" value="Mnd1"/>
    <property type="match status" value="1"/>
</dbReference>
<dbReference type="PIRSF" id="PIRSF026991">
    <property type="entry name" value="Mnd1"/>
    <property type="match status" value="1"/>
</dbReference>
<evidence type="ECO:0000256" key="7">
    <source>
        <dbReference type="ARBA" id="ARBA00023254"/>
    </source>
</evidence>
<dbReference type="eggNOG" id="KOG3433">
    <property type="taxonomic scope" value="Eukaryota"/>
</dbReference>
<evidence type="ECO:0000256" key="1">
    <source>
        <dbReference type="ARBA" id="ARBA00004123"/>
    </source>
</evidence>
<keyword evidence="7" id="KW-0469">Meiosis</keyword>
<keyword evidence="13" id="KW-1185">Reference proteome</keyword>
<dbReference type="RefSeq" id="XP_005649122.1">
    <property type="nucleotide sequence ID" value="XM_005649065.1"/>
</dbReference>
<evidence type="ECO:0000256" key="8">
    <source>
        <dbReference type="PIRNR" id="PIRNR026991"/>
    </source>
</evidence>
<accession>I0Z1Q9</accession>
<dbReference type="AlphaFoldDB" id="I0Z1Q9"/>
<dbReference type="InterPro" id="IPR040453">
    <property type="entry name" value="Mnd1_HTH"/>
</dbReference>
<evidence type="ECO:0000259" key="10">
    <source>
        <dbReference type="Pfam" id="PF03962"/>
    </source>
</evidence>
<sequence>MRDWSKKRGLSIEEKKQKVLEIFHESKDVFVLKDLEKSAPKRGVISQSVKEVLQALVDDDLVHQDRIGASNFFWSFPSEAAVKLKNDVQQKTRQLADQENEIALIGEKIQESRKGKEDSDDRAAKLAEMQQLEIELRLAKQELAQYADSDPQKLEAMKNAVDVAKSAANRWLDNSWALQTWCKKRFEGMEDSLDSFFKENGLTDDIDYVT</sequence>
<dbReference type="OrthoDB" id="273345at2759"/>
<evidence type="ECO:0000256" key="5">
    <source>
        <dbReference type="ARBA" id="ARBA00023172"/>
    </source>
</evidence>
<evidence type="ECO:0000259" key="11">
    <source>
        <dbReference type="Pfam" id="PF18517"/>
    </source>
</evidence>
<evidence type="ECO:0000256" key="4">
    <source>
        <dbReference type="ARBA" id="ARBA00023054"/>
    </source>
</evidence>
<keyword evidence="6 8" id="KW-0539">Nucleus</keyword>
<dbReference type="KEGG" id="csl:COCSUDRAFT_62007"/>
<evidence type="ECO:0000313" key="12">
    <source>
        <dbReference type="EMBL" id="EIE24578.1"/>
    </source>
</evidence>
<feature type="domain" description="Mnd1 HTH" evidence="10">
    <location>
        <begin position="19"/>
        <end position="77"/>
    </location>
</feature>
<proteinExistence type="inferred from homology"/>
<evidence type="ECO:0000313" key="13">
    <source>
        <dbReference type="Proteomes" id="UP000007264"/>
    </source>
</evidence>
<reference evidence="12 13" key="1">
    <citation type="journal article" date="2012" name="Genome Biol.">
        <title>The genome of the polar eukaryotic microalga coccomyxa subellipsoidea reveals traits of cold adaptation.</title>
        <authorList>
            <person name="Blanc G."/>
            <person name="Agarkova I."/>
            <person name="Grimwood J."/>
            <person name="Kuo A."/>
            <person name="Brueggeman A."/>
            <person name="Dunigan D."/>
            <person name="Gurnon J."/>
            <person name="Ladunga I."/>
            <person name="Lindquist E."/>
            <person name="Lucas S."/>
            <person name="Pangilinan J."/>
            <person name="Proschold T."/>
            <person name="Salamov A."/>
            <person name="Schmutz J."/>
            <person name="Weeks D."/>
            <person name="Yamada T."/>
            <person name="Claverie J.M."/>
            <person name="Grigoriev I."/>
            <person name="Van Etten J."/>
            <person name="Lomsadze A."/>
            <person name="Borodovsky M."/>
        </authorList>
    </citation>
    <scope>NUCLEOTIDE SEQUENCE [LARGE SCALE GENOMIC DNA]</scope>
    <source>
        <strain evidence="12 13">C-169</strain>
    </source>
</reference>
<dbReference type="GO" id="GO:0005634">
    <property type="term" value="C:nucleus"/>
    <property type="evidence" value="ECO:0007669"/>
    <property type="project" value="UniProtKB-SubCell"/>
</dbReference>
<comment type="function">
    <text evidence="8">Required for proper homologous chromosome pairing and efficient cross-over and intragenic recombination during meiosis.</text>
</comment>
<evidence type="ECO:0000256" key="6">
    <source>
        <dbReference type="ARBA" id="ARBA00023242"/>
    </source>
</evidence>
<dbReference type="GO" id="GO:0003690">
    <property type="term" value="F:double-stranded DNA binding"/>
    <property type="evidence" value="ECO:0007669"/>
    <property type="project" value="InterPro"/>
</dbReference>
<dbReference type="InterPro" id="IPR040661">
    <property type="entry name" value="LZ3wCH"/>
</dbReference>
<dbReference type="PANTHER" id="PTHR31398:SF0">
    <property type="entry name" value="MEIOTIC NUCLEAR DIVISION PROTEIN 1 HOMOLOG"/>
    <property type="match status" value="1"/>
</dbReference>
<evidence type="ECO:0000256" key="9">
    <source>
        <dbReference type="SAM" id="Coils"/>
    </source>
</evidence>
<feature type="domain" description="Leucine zipper with capping helix" evidence="11">
    <location>
        <begin position="153"/>
        <end position="209"/>
    </location>
</feature>
<dbReference type="Gene3D" id="1.10.10.10">
    <property type="entry name" value="Winged helix-like DNA-binding domain superfamily/Winged helix DNA-binding domain"/>
    <property type="match status" value="1"/>
</dbReference>